<name>A0A098EE90_9ZZZZ</name>
<accession>A0A098EE90</accession>
<sequence>MVFAAGVIGIVLMLVLISGCMENAQNKEVNDTTDYKSIVKHILHNFTDCVFSNL</sequence>
<gene>
    <name evidence="1" type="ORF">MSIBF_A570002</name>
</gene>
<protein>
    <submittedName>
        <fullName evidence="1">Uncharacterized protein</fullName>
    </submittedName>
</protein>
<evidence type="ECO:0000313" key="1">
    <source>
        <dbReference type="EMBL" id="CEG13836.1"/>
    </source>
</evidence>
<reference evidence="1" key="1">
    <citation type="submission" date="2014-09" db="EMBL/GenBank/DDBJ databases">
        <authorList>
            <person name="Probst J Alexander"/>
        </authorList>
    </citation>
    <scope>NUCLEOTIDE SEQUENCE</scope>
</reference>
<organism evidence="1">
    <name type="scientific">groundwater metagenome</name>
    <dbReference type="NCBI Taxonomy" id="717931"/>
    <lineage>
        <taxon>unclassified sequences</taxon>
        <taxon>metagenomes</taxon>
        <taxon>ecological metagenomes</taxon>
    </lineage>
</organism>
<dbReference type="EMBL" id="CCXY01000421">
    <property type="protein sequence ID" value="CEG13836.1"/>
    <property type="molecule type" value="Genomic_DNA"/>
</dbReference>
<proteinExistence type="predicted"/>
<dbReference type="AlphaFoldDB" id="A0A098EE90"/>